<organism evidence="3 4">
    <name type="scientific">Aspergillus tubingensis (strain CBS 134.48)</name>
    <dbReference type="NCBI Taxonomy" id="767770"/>
    <lineage>
        <taxon>Eukaryota</taxon>
        <taxon>Fungi</taxon>
        <taxon>Dikarya</taxon>
        <taxon>Ascomycota</taxon>
        <taxon>Pezizomycotina</taxon>
        <taxon>Eurotiomycetes</taxon>
        <taxon>Eurotiomycetidae</taxon>
        <taxon>Eurotiales</taxon>
        <taxon>Aspergillaceae</taxon>
        <taxon>Aspergillus</taxon>
        <taxon>Aspergillus subgen. Circumdati</taxon>
    </lineage>
</organism>
<dbReference type="EMBL" id="KV878178">
    <property type="protein sequence ID" value="OJI88955.1"/>
    <property type="molecule type" value="Genomic_DNA"/>
</dbReference>
<gene>
    <name evidence="3" type="ORF">ASPTUDRAFT_195607</name>
</gene>
<sequence length="326" mass="35351">MWFNLTTNQKAFALASLLLTPGALAAAIPPSEVNSDLTTPSFVADVPTNTHVPTTGADGSLTSDPNVGVTCRACDEDGTPKSIWEIIASQPNAAPRSVDGDLSLTERDDDAESITGPHAYQPSTSVDEASSLTERSNVEGNDITSELREEDTLSGPSDDEVAPSKTTRQPTTEVKRAAKVTGDAKYKKLKEALGKTPEVGQGYAIKIRSERARVAGKKVPDHYLIAAGYVTEQKEGGVTYLKFSSGCWDIQLEGKKIVFTDRGASSWYDWSETKMEVLGKIRSGVDNTEIERYGEQIAAKMNKKGYNTLFNNCRDFVLKLYAEIKA</sequence>
<feature type="chain" id="PRO_5012340726" description="PPPDE domain-containing protein" evidence="2">
    <location>
        <begin position="26"/>
        <end position="326"/>
    </location>
</feature>
<dbReference type="Proteomes" id="UP000184304">
    <property type="component" value="Unassembled WGS sequence"/>
</dbReference>
<dbReference type="VEuPathDB" id="FungiDB:ASPTUDRAFT_195607"/>
<accession>A0A1L9NI64</accession>
<evidence type="ECO:0000256" key="2">
    <source>
        <dbReference type="SAM" id="SignalP"/>
    </source>
</evidence>
<proteinExistence type="predicted"/>
<keyword evidence="4" id="KW-1185">Reference proteome</keyword>
<evidence type="ECO:0000313" key="3">
    <source>
        <dbReference type="EMBL" id="OJI88955.1"/>
    </source>
</evidence>
<keyword evidence="2" id="KW-0732">Signal</keyword>
<evidence type="ECO:0000256" key="1">
    <source>
        <dbReference type="SAM" id="MobiDB-lite"/>
    </source>
</evidence>
<feature type="compositionally biased region" description="Polar residues" evidence="1">
    <location>
        <begin position="121"/>
        <end position="144"/>
    </location>
</feature>
<dbReference type="OMA" id="QGYAIKI"/>
<dbReference type="AlphaFoldDB" id="A0A1L9NI64"/>
<reference evidence="4" key="1">
    <citation type="journal article" date="2017" name="Genome Biol.">
        <title>Comparative genomics reveals high biological diversity and specific adaptations in the industrially and medically important fungal genus Aspergillus.</title>
        <authorList>
            <person name="de Vries R.P."/>
            <person name="Riley R."/>
            <person name="Wiebenga A."/>
            <person name="Aguilar-Osorio G."/>
            <person name="Amillis S."/>
            <person name="Uchima C.A."/>
            <person name="Anderluh G."/>
            <person name="Asadollahi M."/>
            <person name="Askin M."/>
            <person name="Barry K."/>
            <person name="Battaglia E."/>
            <person name="Bayram O."/>
            <person name="Benocci T."/>
            <person name="Braus-Stromeyer S.A."/>
            <person name="Caldana C."/>
            <person name="Canovas D."/>
            <person name="Cerqueira G.C."/>
            <person name="Chen F."/>
            <person name="Chen W."/>
            <person name="Choi C."/>
            <person name="Clum A."/>
            <person name="Dos Santos R.A."/>
            <person name="Damasio A.R."/>
            <person name="Diallinas G."/>
            <person name="Emri T."/>
            <person name="Fekete E."/>
            <person name="Flipphi M."/>
            <person name="Freyberg S."/>
            <person name="Gallo A."/>
            <person name="Gournas C."/>
            <person name="Habgood R."/>
            <person name="Hainaut M."/>
            <person name="Harispe M.L."/>
            <person name="Henrissat B."/>
            <person name="Hilden K.S."/>
            <person name="Hope R."/>
            <person name="Hossain A."/>
            <person name="Karabika E."/>
            <person name="Karaffa L."/>
            <person name="Karanyi Z."/>
            <person name="Krasevec N."/>
            <person name="Kuo A."/>
            <person name="Kusch H."/>
            <person name="LaButti K."/>
            <person name="Lagendijk E.L."/>
            <person name="Lapidus A."/>
            <person name="Levasseur A."/>
            <person name="Lindquist E."/>
            <person name="Lipzen A."/>
            <person name="Logrieco A.F."/>
            <person name="MacCabe A."/>
            <person name="Maekelae M.R."/>
            <person name="Malavazi I."/>
            <person name="Melin P."/>
            <person name="Meyer V."/>
            <person name="Mielnichuk N."/>
            <person name="Miskei M."/>
            <person name="Molnar A.P."/>
            <person name="Mule G."/>
            <person name="Ngan C.Y."/>
            <person name="Orejas M."/>
            <person name="Orosz E."/>
            <person name="Ouedraogo J.P."/>
            <person name="Overkamp K.M."/>
            <person name="Park H.-S."/>
            <person name="Perrone G."/>
            <person name="Piumi F."/>
            <person name="Punt P.J."/>
            <person name="Ram A.F."/>
            <person name="Ramon A."/>
            <person name="Rauscher S."/>
            <person name="Record E."/>
            <person name="Riano-Pachon D.M."/>
            <person name="Robert V."/>
            <person name="Roehrig J."/>
            <person name="Ruller R."/>
            <person name="Salamov A."/>
            <person name="Salih N.S."/>
            <person name="Samson R.A."/>
            <person name="Sandor E."/>
            <person name="Sanguinetti M."/>
            <person name="Schuetze T."/>
            <person name="Sepcic K."/>
            <person name="Shelest E."/>
            <person name="Sherlock G."/>
            <person name="Sophianopoulou V."/>
            <person name="Squina F.M."/>
            <person name="Sun H."/>
            <person name="Susca A."/>
            <person name="Todd R.B."/>
            <person name="Tsang A."/>
            <person name="Unkles S.E."/>
            <person name="van de Wiele N."/>
            <person name="van Rossen-Uffink D."/>
            <person name="Oliveira J.V."/>
            <person name="Vesth T.C."/>
            <person name="Visser J."/>
            <person name="Yu J.-H."/>
            <person name="Zhou M."/>
            <person name="Andersen M.R."/>
            <person name="Archer D.B."/>
            <person name="Baker S.E."/>
            <person name="Benoit I."/>
            <person name="Brakhage A.A."/>
            <person name="Braus G.H."/>
            <person name="Fischer R."/>
            <person name="Frisvad J.C."/>
            <person name="Goldman G.H."/>
            <person name="Houbraken J."/>
            <person name="Oakley B."/>
            <person name="Pocsi I."/>
            <person name="Scazzocchio C."/>
            <person name="Seiboth B."/>
            <person name="vanKuyk P.A."/>
            <person name="Wortman J."/>
            <person name="Dyer P.S."/>
            <person name="Grigoriev I.V."/>
        </authorList>
    </citation>
    <scope>NUCLEOTIDE SEQUENCE [LARGE SCALE GENOMIC DNA]</scope>
    <source>
        <strain evidence="4">CBS 134.48</strain>
    </source>
</reference>
<dbReference type="OrthoDB" id="4504815at2759"/>
<evidence type="ECO:0000313" key="4">
    <source>
        <dbReference type="Proteomes" id="UP000184304"/>
    </source>
</evidence>
<name>A0A1L9NI64_ASPTC</name>
<protein>
    <recommendedName>
        <fullName evidence="5">PPPDE domain-containing protein</fullName>
    </recommendedName>
</protein>
<feature type="signal peptide" evidence="2">
    <location>
        <begin position="1"/>
        <end position="25"/>
    </location>
</feature>
<evidence type="ECO:0008006" key="5">
    <source>
        <dbReference type="Google" id="ProtNLM"/>
    </source>
</evidence>
<feature type="region of interest" description="Disordered" evidence="1">
    <location>
        <begin position="88"/>
        <end position="179"/>
    </location>
</feature>